<organism evidence="1 2">
    <name type="scientific">Deinococcus hopiensis KR-140</name>
    <dbReference type="NCBI Taxonomy" id="695939"/>
    <lineage>
        <taxon>Bacteria</taxon>
        <taxon>Thermotogati</taxon>
        <taxon>Deinococcota</taxon>
        <taxon>Deinococci</taxon>
        <taxon>Deinococcales</taxon>
        <taxon>Deinococcaceae</taxon>
        <taxon>Deinococcus</taxon>
    </lineage>
</organism>
<dbReference type="AlphaFoldDB" id="A0A1W1VXA7"/>
<accession>A0A1W1VXA7</accession>
<sequence>MQRKRPRPPYPLLLIRDIHGQGHPQGSQDGALVRPPGIFGPYGGPLFGGRGVAVNITVLVGITPTQFSVPTAWASSRYAEGQDACSCAKSQDKNRLCGYRKSGLVGLLLAHQRGQHGVAPVAVHGRPAQVHSTRTGRDGPRFLEHLSEWWGGWKGTPHGAILPHARSGSLAGPGQEEVRTLTPAPEAFGSKAKRWFRRPANRTG</sequence>
<evidence type="ECO:0000313" key="1">
    <source>
        <dbReference type="EMBL" id="SMB97524.1"/>
    </source>
</evidence>
<gene>
    <name evidence="1" type="ORF">SAMN00790413_06020</name>
</gene>
<keyword evidence="2" id="KW-1185">Reference proteome</keyword>
<dbReference type="Proteomes" id="UP000192582">
    <property type="component" value="Unassembled WGS sequence"/>
</dbReference>
<dbReference type="EMBL" id="FWWU01000011">
    <property type="protein sequence ID" value="SMB97524.1"/>
    <property type="molecule type" value="Genomic_DNA"/>
</dbReference>
<evidence type="ECO:0000313" key="2">
    <source>
        <dbReference type="Proteomes" id="UP000192582"/>
    </source>
</evidence>
<proteinExistence type="predicted"/>
<name>A0A1W1VXA7_9DEIO</name>
<protein>
    <submittedName>
        <fullName evidence="1">Uncharacterized protein</fullName>
    </submittedName>
</protein>
<reference evidence="1 2" key="1">
    <citation type="submission" date="2017-04" db="EMBL/GenBank/DDBJ databases">
        <authorList>
            <person name="Afonso C.L."/>
            <person name="Miller P.J."/>
            <person name="Scott M.A."/>
            <person name="Spackman E."/>
            <person name="Goraichik I."/>
            <person name="Dimitrov K.M."/>
            <person name="Suarez D.L."/>
            <person name="Swayne D.E."/>
        </authorList>
    </citation>
    <scope>NUCLEOTIDE SEQUENCE [LARGE SCALE GENOMIC DNA]</scope>
    <source>
        <strain evidence="1 2">KR-140</strain>
    </source>
</reference>